<dbReference type="Proteomes" id="UP001230426">
    <property type="component" value="Unassembled WGS sequence"/>
</dbReference>
<evidence type="ECO:0000313" key="3">
    <source>
        <dbReference type="Proteomes" id="UP001230426"/>
    </source>
</evidence>
<name>A0ABT9R6N2_9ACTN</name>
<sequence length="50" mass="5132">MISTRTGAAGVSTDVAAASTRAVPPSWEETLRVTHNPTPTQVIAAANQPT</sequence>
<protein>
    <submittedName>
        <fullName evidence="2">Uncharacterized protein</fullName>
    </submittedName>
</protein>
<organism evidence="2 3">
    <name type="scientific">Streptosporangium brasiliense</name>
    <dbReference type="NCBI Taxonomy" id="47480"/>
    <lineage>
        <taxon>Bacteria</taxon>
        <taxon>Bacillati</taxon>
        <taxon>Actinomycetota</taxon>
        <taxon>Actinomycetes</taxon>
        <taxon>Streptosporangiales</taxon>
        <taxon>Streptosporangiaceae</taxon>
        <taxon>Streptosporangium</taxon>
    </lineage>
</organism>
<accession>A0ABT9R6N2</accession>
<evidence type="ECO:0000256" key="1">
    <source>
        <dbReference type="SAM" id="MobiDB-lite"/>
    </source>
</evidence>
<gene>
    <name evidence="2" type="ORF">J2S55_003783</name>
</gene>
<feature type="region of interest" description="Disordered" evidence="1">
    <location>
        <begin position="1"/>
        <end position="24"/>
    </location>
</feature>
<dbReference type="RefSeq" id="WP_306862462.1">
    <property type="nucleotide sequence ID" value="NZ_JAUSRB010000002.1"/>
</dbReference>
<comment type="caution">
    <text evidence="2">The sequence shown here is derived from an EMBL/GenBank/DDBJ whole genome shotgun (WGS) entry which is preliminary data.</text>
</comment>
<keyword evidence="3" id="KW-1185">Reference proteome</keyword>
<dbReference type="EMBL" id="JAUSRB010000002">
    <property type="protein sequence ID" value="MDP9864517.1"/>
    <property type="molecule type" value="Genomic_DNA"/>
</dbReference>
<evidence type="ECO:0000313" key="2">
    <source>
        <dbReference type="EMBL" id="MDP9864517.1"/>
    </source>
</evidence>
<reference evidence="2 3" key="1">
    <citation type="submission" date="2023-07" db="EMBL/GenBank/DDBJ databases">
        <title>Sequencing the genomes of 1000 actinobacteria strains.</title>
        <authorList>
            <person name="Klenk H.-P."/>
        </authorList>
    </citation>
    <scope>NUCLEOTIDE SEQUENCE [LARGE SCALE GENOMIC DNA]</scope>
    <source>
        <strain evidence="2 3">DSM 44109</strain>
    </source>
</reference>
<proteinExistence type="predicted"/>